<name>A0A0M3JF21_ANISI</name>
<evidence type="ECO:0000313" key="3">
    <source>
        <dbReference type="Proteomes" id="UP000267096"/>
    </source>
</evidence>
<keyword evidence="3" id="KW-1185">Reference proteome</keyword>
<accession>A0A0M3JF21</accession>
<feature type="region of interest" description="Disordered" evidence="1">
    <location>
        <begin position="1"/>
        <end position="93"/>
    </location>
</feature>
<evidence type="ECO:0000313" key="2">
    <source>
        <dbReference type="EMBL" id="VDK26383.1"/>
    </source>
</evidence>
<organism evidence="4">
    <name type="scientific">Anisakis simplex</name>
    <name type="common">Herring worm</name>
    <dbReference type="NCBI Taxonomy" id="6269"/>
    <lineage>
        <taxon>Eukaryota</taxon>
        <taxon>Metazoa</taxon>
        <taxon>Ecdysozoa</taxon>
        <taxon>Nematoda</taxon>
        <taxon>Chromadorea</taxon>
        <taxon>Rhabditida</taxon>
        <taxon>Spirurina</taxon>
        <taxon>Ascaridomorpha</taxon>
        <taxon>Ascaridoidea</taxon>
        <taxon>Anisakidae</taxon>
        <taxon>Anisakis</taxon>
        <taxon>Anisakis simplex complex</taxon>
    </lineage>
</organism>
<feature type="compositionally biased region" description="Basic and acidic residues" evidence="1">
    <location>
        <begin position="13"/>
        <end position="29"/>
    </location>
</feature>
<evidence type="ECO:0000313" key="4">
    <source>
        <dbReference type="WBParaSite" id="ASIM_0000622001-mRNA-1"/>
    </source>
</evidence>
<dbReference type="EMBL" id="UYRR01012489">
    <property type="protein sequence ID" value="VDK26383.1"/>
    <property type="molecule type" value="Genomic_DNA"/>
</dbReference>
<gene>
    <name evidence="2" type="ORF">ASIM_LOCUS6002</name>
</gene>
<proteinExistence type="predicted"/>
<evidence type="ECO:0000256" key="1">
    <source>
        <dbReference type="SAM" id="MobiDB-lite"/>
    </source>
</evidence>
<dbReference type="Proteomes" id="UP000267096">
    <property type="component" value="Unassembled WGS sequence"/>
</dbReference>
<dbReference type="AlphaFoldDB" id="A0A0M3JF21"/>
<feature type="compositionally biased region" description="Acidic residues" evidence="1">
    <location>
        <begin position="46"/>
        <end position="69"/>
    </location>
</feature>
<reference evidence="4" key="1">
    <citation type="submission" date="2017-02" db="UniProtKB">
        <authorList>
            <consortium name="WormBaseParasite"/>
        </authorList>
    </citation>
    <scope>IDENTIFICATION</scope>
</reference>
<dbReference type="WBParaSite" id="ASIM_0000622001-mRNA-1">
    <property type="protein sequence ID" value="ASIM_0000622001-mRNA-1"/>
    <property type="gene ID" value="ASIM_0000622001"/>
</dbReference>
<protein>
    <submittedName>
        <fullName evidence="4">Prothymosin alpha</fullName>
    </submittedName>
</protein>
<sequence>MIEYVRKGSKLPENMKEAQQRVEQIEEQYKYAVEAKLGHDEHGDTDSDEEDLEEDEENDDDEEEEEEEEKEKRRLIESNRLLETIGEEDVSSR</sequence>
<reference evidence="2 3" key="2">
    <citation type="submission" date="2018-11" db="EMBL/GenBank/DDBJ databases">
        <authorList>
            <consortium name="Pathogen Informatics"/>
        </authorList>
    </citation>
    <scope>NUCLEOTIDE SEQUENCE [LARGE SCALE GENOMIC DNA]</scope>
</reference>
<feature type="compositionally biased region" description="Basic and acidic residues" evidence="1">
    <location>
        <begin position="36"/>
        <end position="45"/>
    </location>
</feature>